<evidence type="ECO:0000256" key="1">
    <source>
        <dbReference type="ARBA" id="ARBA00022448"/>
    </source>
</evidence>
<keyword evidence="1" id="KW-0813">Transport</keyword>
<keyword evidence="3 5" id="KW-0067">ATP-binding</keyword>
<reference evidence="5 6" key="1">
    <citation type="submission" date="2020-08" db="EMBL/GenBank/DDBJ databases">
        <title>Genomic Encyclopedia of Type Strains, Phase IV (KMG-V): Genome sequencing to study the core and pangenomes of soil and plant-associated prokaryotes.</title>
        <authorList>
            <person name="Whitman W."/>
        </authorList>
    </citation>
    <scope>NUCLEOTIDE SEQUENCE [LARGE SCALE GENOMIC DNA]</scope>
    <source>
        <strain evidence="5 6">X5P3</strain>
    </source>
</reference>
<dbReference type="CDD" id="cd03255">
    <property type="entry name" value="ABC_MJ0796_LolCDE_FtsE"/>
    <property type="match status" value="1"/>
</dbReference>
<dbReference type="InterPro" id="IPR027417">
    <property type="entry name" value="P-loop_NTPase"/>
</dbReference>
<dbReference type="InterPro" id="IPR003593">
    <property type="entry name" value="AAA+_ATPase"/>
</dbReference>
<evidence type="ECO:0000256" key="3">
    <source>
        <dbReference type="ARBA" id="ARBA00022840"/>
    </source>
</evidence>
<evidence type="ECO:0000256" key="2">
    <source>
        <dbReference type="ARBA" id="ARBA00022741"/>
    </source>
</evidence>
<dbReference type="InterPro" id="IPR003439">
    <property type="entry name" value="ABC_transporter-like_ATP-bd"/>
</dbReference>
<feature type="domain" description="ABC transporter" evidence="4">
    <location>
        <begin position="7"/>
        <end position="243"/>
    </location>
</feature>
<dbReference type="Pfam" id="PF00005">
    <property type="entry name" value="ABC_tran"/>
    <property type="match status" value="1"/>
</dbReference>
<dbReference type="AlphaFoldDB" id="A0A7W8E8Z4"/>
<dbReference type="PANTHER" id="PTHR24220">
    <property type="entry name" value="IMPORT ATP-BINDING PROTEIN"/>
    <property type="match status" value="1"/>
</dbReference>
<dbReference type="InterPro" id="IPR015854">
    <property type="entry name" value="ABC_transpr_LolD-like"/>
</dbReference>
<name>A0A7W8E8Z4_9BACT</name>
<accession>A0A7W8E8Z4</accession>
<dbReference type="PROSITE" id="PS50893">
    <property type="entry name" value="ABC_TRANSPORTER_2"/>
    <property type="match status" value="1"/>
</dbReference>
<dbReference type="Proteomes" id="UP000584867">
    <property type="component" value="Unassembled WGS sequence"/>
</dbReference>
<dbReference type="EMBL" id="JACHIO010000001">
    <property type="protein sequence ID" value="MBB5061820.1"/>
    <property type="molecule type" value="Genomic_DNA"/>
</dbReference>
<dbReference type="GO" id="GO:0005886">
    <property type="term" value="C:plasma membrane"/>
    <property type="evidence" value="ECO:0007669"/>
    <property type="project" value="TreeGrafter"/>
</dbReference>
<dbReference type="Gene3D" id="3.40.50.300">
    <property type="entry name" value="P-loop containing nucleotide triphosphate hydrolases"/>
    <property type="match status" value="1"/>
</dbReference>
<dbReference type="SUPFAM" id="SSF52540">
    <property type="entry name" value="P-loop containing nucleoside triphosphate hydrolases"/>
    <property type="match status" value="1"/>
</dbReference>
<dbReference type="PANTHER" id="PTHR24220:SF611">
    <property type="entry name" value="ATP-BINDING COMPONENT OF ABC TRANSPORTER-RELATED"/>
    <property type="match status" value="1"/>
</dbReference>
<evidence type="ECO:0000313" key="6">
    <source>
        <dbReference type="Proteomes" id="UP000584867"/>
    </source>
</evidence>
<organism evidence="5 6">
    <name type="scientific">Granulicella mallensis</name>
    <dbReference type="NCBI Taxonomy" id="940614"/>
    <lineage>
        <taxon>Bacteria</taxon>
        <taxon>Pseudomonadati</taxon>
        <taxon>Acidobacteriota</taxon>
        <taxon>Terriglobia</taxon>
        <taxon>Terriglobales</taxon>
        <taxon>Acidobacteriaceae</taxon>
        <taxon>Granulicella</taxon>
    </lineage>
</organism>
<dbReference type="SMART" id="SM00382">
    <property type="entry name" value="AAA"/>
    <property type="match status" value="1"/>
</dbReference>
<dbReference type="RefSeq" id="WP_184252363.1">
    <property type="nucleotide sequence ID" value="NZ_JACHIO010000001.1"/>
</dbReference>
<dbReference type="GO" id="GO:0016887">
    <property type="term" value="F:ATP hydrolysis activity"/>
    <property type="evidence" value="ECO:0007669"/>
    <property type="project" value="InterPro"/>
</dbReference>
<evidence type="ECO:0000259" key="4">
    <source>
        <dbReference type="PROSITE" id="PS50893"/>
    </source>
</evidence>
<keyword evidence="2" id="KW-0547">Nucleotide-binding</keyword>
<sequence length="243" mass="26708">MTYDHAIQLRDVRFSYKPDSLTLGIDELTIASGRRVFLHGPSGSGKTTLLSIISGVLTPQSGSVHIVGQDLKKLSASSRDTLRGSRIGYIFQGFNLIPYLTVAENIALPCQLHPIRRNRISAATVNSEVARLAGRLDIHTHLDAPVTELSRGQQQRVAIARAIIGSPELVIADEPTSSLDTDRREAFLDLLNEVITDTIRQDSSKTTLLFVSHDRSLANHFDEAISLEEIATTHRPESKHDLA</sequence>
<evidence type="ECO:0000313" key="5">
    <source>
        <dbReference type="EMBL" id="MBB5061820.1"/>
    </source>
</evidence>
<dbReference type="GO" id="GO:0022857">
    <property type="term" value="F:transmembrane transporter activity"/>
    <property type="evidence" value="ECO:0007669"/>
    <property type="project" value="TreeGrafter"/>
</dbReference>
<dbReference type="InterPro" id="IPR017911">
    <property type="entry name" value="MacB-like_ATP-bd"/>
</dbReference>
<comment type="caution">
    <text evidence="5">The sequence shown here is derived from an EMBL/GenBank/DDBJ whole genome shotgun (WGS) entry which is preliminary data.</text>
</comment>
<protein>
    <submittedName>
        <fullName evidence="5">Putative ABC transport system ATP-binding protein</fullName>
    </submittedName>
</protein>
<proteinExistence type="predicted"/>
<dbReference type="GO" id="GO:0005524">
    <property type="term" value="F:ATP binding"/>
    <property type="evidence" value="ECO:0007669"/>
    <property type="project" value="UniProtKB-KW"/>
</dbReference>
<gene>
    <name evidence="5" type="ORF">HDF15_000145</name>
</gene>